<name>A0A7W9FX18_BREVE</name>
<evidence type="ECO:0000313" key="1">
    <source>
        <dbReference type="EMBL" id="MBB5773093.1"/>
    </source>
</evidence>
<dbReference type="RefSeq" id="WP_184280245.1">
    <property type="nucleotide sequence ID" value="NZ_JACHLJ010000005.1"/>
</dbReference>
<gene>
    <name evidence="1" type="ORF">HNP47_003115</name>
</gene>
<reference evidence="1 2" key="1">
    <citation type="submission" date="2020-08" db="EMBL/GenBank/DDBJ databases">
        <title>Functional genomics of gut bacteria from endangered species of beetles.</title>
        <authorList>
            <person name="Carlos-Shanley C."/>
        </authorList>
    </citation>
    <scope>NUCLEOTIDE SEQUENCE [LARGE SCALE GENOMIC DNA]</scope>
    <source>
        <strain evidence="1 2">S00192</strain>
    </source>
</reference>
<proteinExistence type="predicted"/>
<dbReference type="Proteomes" id="UP000556201">
    <property type="component" value="Unassembled WGS sequence"/>
</dbReference>
<dbReference type="AlphaFoldDB" id="A0A7W9FX18"/>
<protein>
    <submittedName>
        <fullName evidence="1">Uncharacterized protein</fullName>
    </submittedName>
</protein>
<dbReference type="EMBL" id="JACHLJ010000005">
    <property type="protein sequence ID" value="MBB5773093.1"/>
    <property type="molecule type" value="Genomic_DNA"/>
</dbReference>
<organism evidence="1 2">
    <name type="scientific">Brevundimonas vesicularis</name>
    <name type="common">Pseudomonas vesicularis</name>
    <dbReference type="NCBI Taxonomy" id="41276"/>
    <lineage>
        <taxon>Bacteria</taxon>
        <taxon>Pseudomonadati</taxon>
        <taxon>Pseudomonadota</taxon>
        <taxon>Alphaproteobacteria</taxon>
        <taxon>Caulobacterales</taxon>
        <taxon>Caulobacteraceae</taxon>
        <taxon>Brevundimonas</taxon>
    </lineage>
</organism>
<evidence type="ECO:0000313" key="2">
    <source>
        <dbReference type="Proteomes" id="UP000556201"/>
    </source>
</evidence>
<comment type="caution">
    <text evidence="1">The sequence shown here is derived from an EMBL/GenBank/DDBJ whole genome shotgun (WGS) entry which is preliminary data.</text>
</comment>
<accession>A0A7W9FX18</accession>
<sequence>MLILALTSALLLTPEPTDPREVALEVRTDRFEQILDATVEAIEADIALPVRLEMRRQAIARRIAILKPEIDAYARDMTAGFAVLGEGETAEHAAELRQYGEG</sequence>